<sequence>MAPLVPGVRRARGTAQNPVVPGDAASLIIVAPRPAGEALSDNDADYKVLLIQRSSRGQFGGLTVFPGGRVEPVDADSRWEPLLQRAANEYRPDAFPKRILKHALAAIRETFEEVGVLILSNPEKRWKKQDIVEWRKRSHADSSAFLDMCQESGAVPLTAALAWWSNWITPKETPRRFDVKFFLAVLPETTDEVISRIKERASADGTEIIGLRWLTPSECMLAVPPVVNYQPTPTTLCTQINNARKEEAMDAFARGEISLIDPQFAQLAELHQRFPKVEQLRAYVRRDQPLLRSAFETTPCCPEFYVDAPGSTVIALPGDPLYSEASDIPGGRVSDRHRILLKMKPESETKNPAIATATNYAEMSYVRSLNFDEEKRPVFRL</sequence>
<evidence type="ECO:0000256" key="2">
    <source>
        <dbReference type="ARBA" id="ARBA00001946"/>
    </source>
</evidence>
<gene>
    <name evidence="8" type="ORF">M427DRAFT_45669</name>
</gene>
<name>A0A139AA66_GONPJ</name>
<evidence type="ECO:0000259" key="7">
    <source>
        <dbReference type="PROSITE" id="PS51462"/>
    </source>
</evidence>
<dbReference type="SUPFAM" id="SSF55811">
    <property type="entry name" value="Nudix"/>
    <property type="match status" value="1"/>
</dbReference>
<keyword evidence="4" id="KW-0378">Hydrolase</keyword>
<dbReference type="CDD" id="cd18870">
    <property type="entry name" value="NUDIX_AcylCoAdiphos_Nudt19"/>
    <property type="match status" value="1"/>
</dbReference>
<evidence type="ECO:0000256" key="4">
    <source>
        <dbReference type="ARBA" id="ARBA00022801"/>
    </source>
</evidence>
<dbReference type="PROSITE" id="PS51462">
    <property type="entry name" value="NUDIX"/>
    <property type="match status" value="1"/>
</dbReference>
<keyword evidence="6" id="KW-0464">Manganese</keyword>
<dbReference type="Proteomes" id="UP000070544">
    <property type="component" value="Unassembled WGS sequence"/>
</dbReference>
<dbReference type="InterPro" id="IPR039121">
    <property type="entry name" value="NUDT19"/>
</dbReference>
<dbReference type="AlphaFoldDB" id="A0A139AA66"/>
<keyword evidence="9" id="KW-1185">Reference proteome</keyword>
<keyword evidence="3" id="KW-0479">Metal-binding</keyword>
<dbReference type="EMBL" id="KQ965777">
    <property type="protein sequence ID" value="KXS13554.1"/>
    <property type="molecule type" value="Genomic_DNA"/>
</dbReference>
<dbReference type="InterPro" id="IPR015797">
    <property type="entry name" value="NUDIX_hydrolase-like_dom_sf"/>
</dbReference>
<evidence type="ECO:0000313" key="9">
    <source>
        <dbReference type="Proteomes" id="UP000070544"/>
    </source>
</evidence>
<dbReference type="PANTHER" id="PTHR12318:SF0">
    <property type="entry name" value="ACYL-COENZYME A DIPHOSPHATASE NUDT19"/>
    <property type="match status" value="1"/>
</dbReference>
<organism evidence="8 9">
    <name type="scientific">Gonapodya prolifera (strain JEL478)</name>
    <name type="common">Monoblepharis prolifera</name>
    <dbReference type="NCBI Taxonomy" id="1344416"/>
    <lineage>
        <taxon>Eukaryota</taxon>
        <taxon>Fungi</taxon>
        <taxon>Fungi incertae sedis</taxon>
        <taxon>Chytridiomycota</taxon>
        <taxon>Chytridiomycota incertae sedis</taxon>
        <taxon>Monoblepharidomycetes</taxon>
        <taxon>Monoblepharidales</taxon>
        <taxon>Gonapodyaceae</taxon>
        <taxon>Gonapodya</taxon>
    </lineage>
</organism>
<dbReference type="GO" id="GO:0016818">
    <property type="term" value="F:hydrolase activity, acting on acid anhydrides, in phosphorus-containing anhydrides"/>
    <property type="evidence" value="ECO:0007669"/>
    <property type="project" value="InterPro"/>
</dbReference>
<feature type="domain" description="Nudix hydrolase" evidence="7">
    <location>
        <begin position="20"/>
        <end position="239"/>
    </location>
</feature>
<dbReference type="Gene3D" id="3.90.79.10">
    <property type="entry name" value="Nucleoside Triphosphate Pyrophosphohydrolase"/>
    <property type="match status" value="1"/>
</dbReference>
<proteinExistence type="predicted"/>
<evidence type="ECO:0000256" key="1">
    <source>
        <dbReference type="ARBA" id="ARBA00001936"/>
    </source>
</evidence>
<comment type="cofactor">
    <cofactor evidence="2">
        <name>Mg(2+)</name>
        <dbReference type="ChEBI" id="CHEBI:18420"/>
    </cofactor>
</comment>
<dbReference type="GO" id="GO:0046872">
    <property type="term" value="F:metal ion binding"/>
    <property type="evidence" value="ECO:0007669"/>
    <property type="project" value="UniProtKB-KW"/>
</dbReference>
<protein>
    <recommendedName>
        <fullName evidence="7">Nudix hydrolase domain-containing protein</fullName>
    </recommendedName>
</protein>
<evidence type="ECO:0000256" key="5">
    <source>
        <dbReference type="ARBA" id="ARBA00022842"/>
    </source>
</evidence>
<reference evidence="8 9" key="1">
    <citation type="journal article" date="2015" name="Genome Biol. Evol.">
        <title>Phylogenomic analyses indicate that early fungi evolved digesting cell walls of algal ancestors of land plants.</title>
        <authorList>
            <person name="Chang Y."/>
            <person name="Wang S."/>
            <person name="Sekimoto S."/>
            <person name="Aerts A.L."/>
            <person name="Choi C."/>
            <person name="Clum A."/>
            <person name="LaButti K.M."/>
            <person name="Lindquist E.A."/>
            <person name="Yee Ngan C."/>
            <person name="Ohm R.A."/>
            <person name="Salamov A.A."/>
            <person name="Grigoriev I.V."/>
            <person name="Spatafora J.W."/>
            <person name="Berbee M.L."/>
        </authorList>
    </citation>
    <scope>NUCLEOTIDE SEQUENCE [LARGE SCALE GENOMIC DNA]</scope>
    <source>
        <strain evidence="8 9">JEL478</strain>
    </source>
</reference>
<comment type="cofactor">
    <cofactor evidence="1">
        <name>Mn(2+)</name>
        <dbReference type="ChEBI" id="CHEBI:29035"/>
    </cofactor>
</comment>
<evidence type="ECO:0000256" key="3">
    <source>
        <dbReference type="ARBA" id="ARBA00022723"/>
    </source>
</evidence>
<evidence type="ECO:0000256" key="6">
    <source>
        <dbReference type="ARBA" id="ARBA00023211"/>
    </source>
</evidence>
<dbReference type="OMA" id="WITPKET"/>
<keyword evidence="5" id="KW-0460">Magnesium</keyword>
<dbReference type="OrthoDB" id="1695362at2759"/>
<dbReference type="GO" id="GO:0005739">
    <property type="term" value="C:mitochondrion"/>
    <property type="evidence" value="ECO:0007669"/>
    <property type="project" value="TreeGrafter"/>
</dbReference>
<evidence type="ECO:0000313" key="8">
    <source>
        <dbReference type="EMBL" id="KXS13554.1"/>
    </source>
</evidence>
<dbReference type="InterPro" id="IPR000086">
    <property type="entry name" value="NUDIX_hydrolase_dom"/>
</dbReference>
<dbReference type="PANTHER" id="PTHR12318">
    <property type="entry name" value="TESTOSTERONE-REGULATED PROTEIN RP2"/>
    <property type="match status" value="1"/>
</dbReference>
<accession>A0A139AA66</accession>
<dbReference type="STRING" id="1344416.A0A139AA66"/>